<protein>
    <submittedName>
        <fullName evidence="2">Uncharacterized protein</fullName>
    </submittedName>
</protein>
<proteinExistence type="predicted"/>
<organism evidence="2 3">
    <name type="scientific">Prorocentrum cordatum</name>
    <dbReference type="NCBI Taxonomy" id="2364126"/>
    <lineage>
        <taxon>Eukaryota</taxon>
        <taxon>Sar</taxon>
        <taxon>Alveolata</taxon>
        <taxon>Dinophyceae</taxon>
        <taxon>Prorocentrales</taxon>
        <taxon>Prorocentraceae</taxon>
        <taxon>Prorocentrum</taxon>
    </lineage>
</organism>
<evidence type="ECO:0000313" key="2">
    <source>
        <dbReference type="EMBL" id="CAK0820480.1"/>
    </source>
</evidence>
<reference evidence="2" key="1">
    <citation type="submission" date="2023-10" db="EMBL/GenBank/DDBJ databases">
        <authorList>
            <person name="Chen Y."/>
            <person name="Shah S."/>
            <person name="Dougan E. K."/>
            <person name="Thang M."/>
            <person name="Chan C."/>
        </authorList>
    </citation>
    <scope>NUCLEOTIDE SEQUENCE [LARGE SCALE GENOMIC DNA]</scope>
</reference>
<dbReference type="Proteomes" id="UP001189429">
    <property type="component" value="Unassembled WGS sequence"/>
</dbReference>
<feature type="compositionally biased region" description="Low complexity" evidence="1">
    <location>
        <begin position="117"/>
        <end position="137"/>
    </location>
</feature>
<feature type="region of interest" description="Disordered" evidence="1">
    <location>
        <begin position="60"/>
        <end position="137"/>
    </location>
</feature>
<gene>
    <name evidence="2" type="ORF">PCOR1329_LOCUS22142</name>
</gene>
<dbReference type="EMBL" id="CAUYUJ010007358">
    <property type="protein sequence ID" value="CAK0820480.1"/>
    <property type="molecule type" value="Genomic_DNA"/>
</dbReference>
<accession>A0ABN9RMT4</accession>
<sequence length="137" mass="14931">MQHIRGVGSVRFHHPVLPRGIVDPELQHVQHWADPGRVDPQMERLLETSVGIWAPASWSQGSVGSKVTRLAASTSRQRILGRSRAEQPGRRQAPTRRACSSRATGGTPAASTRGGPRSRLSSTSASASQLRHSQWRS</sequence>
<keyword evidence="3" id="KW-1185">Reference proteome</keyword>
<evidence type="ECO:0000256" key="1">
    <source>
        <dbReference type="SAM" id="MobiDB-lite"/>
    </source>
</evidence>
<evidence type="ECO:0000313" key="3">
    <source>
        <dbReference type="Proteomes" id="UP001189429"/>
    </source>
</evidence>
<feature type="compositionally biased region" description="Polar residues" evidence="1">
    <location>
        <begin position="60"/>
        <end position="77"/>
    </location>
</feature>
<name>A0ABN9RMT4_9DINO</name>
<comment type="caution">
    <text evidence="2">The sequence shown here is derived from an EMBL/GenBank/DDBJ whole genome shotgun (WGS) entry which is preliminary data.</text>
</comment>